<gene>
    <name evidence="3" type="ORF">CRYO30217_00306</name>
</gene>
<dbReference type="Pfam" id="PF20405">
    <property type="entry name" value="DUF6695"/>
    <property type="match status" value="1"/>
</dbReference>
<accession>A0A916N9H3</accession>
<sequence length="101" mass="11315">MVKVKRTPPVLPAPERNERVPSTAKWLSGQGAGSWFVIQSTEENKVYHIQRLSPEGELECEGNFRASESIDLSIDYEVTYPSHCAVVTVKQEGKLTELARI</sequence>
<name>A0A916N9H3_9FLAO</name>
<dbReference type="Proteomes" id="UP000683507">
    <property type="component" value="Chromosome"/>
</dbReference>
<dbReference type="InterPro" id="IPR046517">
    <property type="entry name" value="DUF6695"/>
</dbReference>
<organism evidence="3 4">
    <name type="scientific">Parvicella tangerina</name>
    <dbReference type="NCBI Taxonomy" id="2829795"/>
    <lineage>
        <taxon>Bacteria</taxon>
        <taxon>Pseudomonadati</taxon>
        <taxon>Bacteroidota</taxon>
        <taxon>Flavobacteriia</taxon>
        <taxon>Flavobacteriales</taxon>
        <taxon>Parvicellaceae</taxon>
        <taxon>Parvicella</taxon>
    </lineage>
</organism>
<reference evidence="3" key="1">
    <citation type="submission" date="2021-04" db="EMBL/GenBank/DDBJ databases">
        <authorList>
            <person name="Rodrigo-Torres L."/>
            <person name="Arahal R. D."/>
            <person name="Lucena T."/>
        </authorList>
    </citation>
    <scope>NUCLEOTIDE SEQUENCE</scope>
    <source>
        <strain evidence="3">AS29M-1</strain>
    </source>
</reference>
<evidence type="ECO:0000313" key="4">
    <source>
        <dbReference type="Proteomes" id="UP000683507"/>
    </source>
</evidence>
<keyword evidence="4" id="KW-1185">Reference proteome</keyword>
<evidence type="ECO:0000256" key="1">
    <source>
        <dbReference type="SAM" id="MobiDB-lite"/>
    </source>
</evidence>
<feature type="domain" description="DUF6695" evidence="2">
    <location>
        <begin position="24"/>
        <end position="100"/>
    </location>
</feature>
<protein>
    <recommendedName>
        <fullName evidence="2">DUF6695 domain-containing protein</fullName>
    </recommendedName>
</protein>
<dbReference type="AlphaFoldDB" id="A0A916N9H3"/>
<feature type="region of interest" description="Disordered" evidence="1">
    <location>
        <begin position="1"/>
        <end position="22"/>
    </location>
</feature>
<proteinExistence type="predicted"/>
<dbReference type="RefSeq" id="WP_258540549.1">
    <property type="nucleotide sequence ID" value="NZ_OU015584.1"/>
</dbReference>
<dbReference type="KEGG" id="ptan:CRYO30217_00306"/>
<evidence type="ECO:0000259" key="2">
    <source>
        <dbReference type="Pfam" id="PF20405"/>
    </source>
</evidence>
<evidence type="ECO:0000313" key="3">
    <source>
        <dbReference type="EMBL" id="CAG5077161.1"/>
    </source>
</evidence>
<dbReference type="EMBL" id="OU015584">
    <property type="protein sequence ID" value="CAG5077161.1"/>
    <property type="molecule type" value="Genomic_DNA"/>
</dbReference>